<name>A0A445MKN8_ENSVE</name>
<sequence length="76" mass="8444">GQNGASRRVTNQDLELCSLNLDDKADLKRQVSRNPECPAIGEECISFRMVFMQENLVLALFVLYIVSPSSPNCNAL</sequence>
<evidence type="ECO:0000313" key="1">
    <source>
        <dbReference type="EMBL" id="RZR74773.1"/>
    </source>
</evidence>
<dbReference type="Proteomes" id="UP000290560">
    <property type="component" value="Unassembled WGS sequence"/>
</dbReference>
<organism evidence="1">
    <name type="scientific">Ensete ventricosum</name>
    <name type="common">Abyssinian banana</name>
    <name type="synonym">Musa ensete</name>
    <dbReference type="NCBI Taxonomy" id="4639"/>
    <lineage>
        <taxon>Eukaryota</taxon>
        <taxon>Viridiplantae</taxon>
        <taxon>Streptophyta</taxon>
        <taxon>Embryophyta</taxon>
        <taxon>Tracheophyta</taxon>
        <taxon>Spermatophyta</taxon>
        <taxon>Magnoliopsida</taxon>
        <taxon>Liliopsida</taxon>
        <taxon>Zingiberales</taxon>
        <taxon>Musaceae</taxon>
        <taxon>Ensete</taxon>
    </lineage>
</organism>
<accession>A0A445MKN8</accession>
<dbReference type="EMBL" id="KV876381">
    <property type="protein sequence ID" value="RZR74773.1"/>
    <property type="molecule type" value="Genomic_DNA"/>
</dbReference>
<feature type="non-terminal residue" evidence="1">
    <location>
        <position position="1"/>
    </location>
</feature>
<gene>
    <name evidence="1" type="ORF">BHM03_00042944</name>
</gene>
<dbReference type="AlphaFoldDB" id="A0A445MKN8"/>
<reference evidence="1" key="1">
    <citation type="journal article" date="2018" name="Data Brief">
        <title>Genome sequence data from 17 accessions of Ensete ventricosum, a staple food crop for millions in Ethiopia.</title>
        <authorList>
            <person name="Yemataw Z."/>
            <person name="Muzemil S."/>
            <person name="Ambachew D."/>
            <person name="Tripathi L."/>
            <person name="Tesfaye K."/>
            <person name="Chala A."/>
            <person name="Farbos A."/>
            <person name="O'Neill P."/>
            <person name="Moore K."/>
            <person name="Grant M."/>
            <person name="Studholme D.J."/>
        </authorList>
    </citation>
    <scope>NUCLEOTIDE SEQUENCE [LARGE SCALE GENOMIC DNA]</scope>
    <source>
        <tissue evidence="1">Leaf</tissue>
    </source>
</reference>
<proteinExistence type="predicted"/>
<protein>
    <submittedName>
        <fullName evidence="1">Uncharacterized protein</fullName>
    </submittedName>
</protein>